<gene>
    <name evidence="2" type="ORF">NXT3_CH01958</name>
</gene>
<evidence type="ECO:0000256" key="1">
    <source>
        <dbReference type="SAM" id="MobiDB-lite"/>
    </source>
</evidence>
<protein>
    <recommendedName>
        <fullName evidence="4">ABC transporter</fullName>
    </recommendedName>
</protein>
<feature type="compositionally biased region" description="Low complexity" evidence="1">
    <location>
        <begin position="37"/>
        <end position="48"/>
    </location>
</feature>
<name>A0A2L0H4Z2_RHIFR</name>
<evidence type="ECO:0008006" key="4">
    <source>
        <dbReference type="Google" id="ProtNLM"/>
    </source>
</evidence>
<proteinExistence type="predicted"/>
<evidence type="ECO:0000313" key="3">
    <source>
        <dbReference type="Proteomes" id="UP000239340"/>
    </source>
</evidence>
<sequence>MMSRILIVMIALLSVAGLTACDTIGKGKGKAPPPVAAEPAVEPAPVYK</sequence>
<dbReference type="PROSITE" id="PS51257">
    <property type="entry name" value="PROKAR_LIPOPROTEIN"/>
    <property type="match status" value="1"/>
</dbReference>
<evidence type="ECO:0000313" key="2">
    <source>
        <dbReference type="EMBL" id="AUX76524.1"/>
    </source>
</evidence>
<dbReference type="Proteomes" id="UP000239340">
    <property type="component" value="Chromosome"/>
</dbReference>
<dbReference type="AlphaFoldDB" id="A0A2L0H4Z2"/>
<dbReference type="EMBL" id="CP024307">
    <property type="protein sequence ID" value="AUX76524.1"/>
    <property type="molecule type" value="Genomic_DNA"/>
</dbReference>
<organism evidence="2 3">
    <name type="scientific">Rhizobium fredii</name>
    <name type="common">Sinorhizobium fredii</name>
    <dbReference type="NCBI Taxonomy" id="380"/>
    <lineage>
        <taxon>Bacteria</taxon>
        <taxon>Pseudomonadati</taxon>
        <taxon>Pseudomonadota</taxon>
        <taxon>Alphaproteobacteria</taxon>
        <taxon>Hyphomicrobiales</taxon>
        <taxon>Rhizobiaceae</taxon>
        <taxon>Sinorhizobium/Ensifer group</taxon>
        <taxon>Sinorhizobium</taxon>
    </lineage>
</organism>
<accession>A0A2L0H4Z2</accession>
<reference evidence="2 3" key="1">
    <citation type="submission" date="2017-10" db="EMBL/GenBank/DDBJ databases">
        <title>Analysis of the genome sequences of Rhizobium populations associated to common bean (phaseolus vulgaris).</title>
        <authorList>
            <person name="Bustos P."/>
            <person name="Santamaria R.I."/>
            <person name="Miranda-Sanchez F."/>
            <person name="Perez-Carrascal O."/>
            <person name="Juarez S."/>
            <person name="Lozano L."/>
            <person name="Martinez-Flores I."/>
            <person name="Vinuesa P."/>
            <person name="Martinez-Romero E."/>
            <person name="Cevallos M.A."/>
            <person name="Romero D."/>
            <person name="Davila G."/>
            <person name="Gonzalez V."/>
        </authorList>
    </citation>
    <scope>NUCLEOTIDE SEQUENCE [LARGE SCALE GENOMIC DNA]</scope>
    <source>
        <strain evidence="2 3">NXT3</strain>
    </source>
</reference>
<feature type="region of interest" description="Disordered" evidence="1">
    <location>
        <begin position="26"/>
        <end position="48"/>
    </location>
</feature>